<organism evidence="1">
    <name type="scientific">Anopheles sinensis</name>
    <name type="common">Mosquito</name>
    <dbReference type="NCBI Taxonomy" id="74873"/>
    <lineage>
        <taxon>Eukaryota</taxon>
        <taxon>Metazoa</taxon>
        <taxon>Ecdysozoa</taxon>
        <taxon>Arthropoda</taxon>
        <taxon>Hexapoda</taxon>
        <taxon>Insecta</taxon>
        <taxon>Pterygota</taxon>
        <taxon>Neoptera</taxon>
        <taxon>Endopterygota</taxon>
        <taxon>Diptera</taxon>
        <taxon>Nematocera</taxon>
        <taxon>Culicoidea</taxon>
        <taxon>Culicidae</taxon>
        <taxon>Anophelinae</taxon>
        <taxon>Anopheles</taxon>
    </lineage>
</organism>
<accession>A0A084WR66</accession>
<gene>
    <name evidence="1" type="ORF">ZHAS_00020985</name>
</gene>
<dbReference type="EMBL" id="ATLV01025947">
    <property type="status" value="NOT_ANNOTATED_CDS"/>
    <property type="molecule type" value="Genomic_DNA"/>
</dbReference>
<name>A0A084WR66_ANOSI</name>
<keyword evidence="3" id="KW-1185">Reference proteome</keyword>
<evidence type="ECO:0000313" key="3">
    <source>
        <dbReference type="Proteomes" id="UP000030765"/>
    </source>
</evidence>
<evidence type="ECO:0000313" key="1">
    <source>
        <dbReference type="EMBL" id="KFB52710.1"/>
    </source>
</evidence>
<dbReference type="AlphaFoldDB" id="A0A084WR66"/>
<dbReference type="Proteomes" id="UP000030765">
    <property type="component" value="Unassembled WGS sequence"/>
</dbReference>
<sequence>MFHQSDRIRKVLPESRETDAAVTFGAHQSVHSRSSCRRGRIFLKHYAQRQPPPPGRNRLLWLNREFCLRFPCAERREMEKKKQRKRPDVSGGLWRIVANRTAEQAVADG</sequence>
<reference evidence="1 3" key="1">
    <citation type="journal article" date="2014" name="BMC Genomics">
        <title>Genome sequence of Anopheles sinensis provides insight into genetics basis of mosquito competence for malaria parasites.</title>
        <authorList>
            <person name="Zhou D."/>
            <person name="Zhang D."/>
            <person name="Ding G."/>
            <person name="Shi L."/>
            <person name="Hou Q."/>
            <person name="Ye Y."/>
            <person name="Xu Y."/>
            <person name="Zhou H."/>
            <person name="Xiong C."/>
            <person name="Li S."/>
            <person name="Yu J."/>
            <person name="Hong S."/>
            <person name="Yu X."/>
            <person name="Zou P."/>
            <person name="Chen C."/>
            <person name="Chang X."/>
            <person name="Wang W."/>
            <person name="Lv Y."/>
            <person name="Sun Y."/>
            <person name="Ma L."/>
            <person name="Shen B."/>
            <person name="Zhu C."/>
        </authorList>
    </citation>
    <scope>NUCLEOTIDE SEQUENCE [LARGE SCALE GENOMIC DNA]</scope>
</reference>
<proteinExistence type="predicted"/>
<protein>
    <submittedName>
        <fullName evidence="1 2">Uncharacterized protein</fullName>
    </submittedName>
</protein>
<dbReference type="EnsemblMetazoa" id="ASIC020985-RA">
    <property type="protein sequence ID" value="ASIC020985-PA"/>
    <property type="gene ID" value="ASIC020985"/>
</dbReference>
<reference evidence="2" key="2">
    <citation type="submission" date="2020-05" db="UniProtKB">
        <authorList>
            <consortium name="EnsemblMetazoa"/>
        </authorList>
    </citation>
    <scope>IDENTIFICATION</scope>
</reference>
<dbReference type="VEuPathDB" id="VectorBase:ASIC020985"/>
<evidence type="ECO:0000313" key="2">
    <source>
        <dbReference type="EnsemblMetazoa" id="ASIC020985-PA"/>
    </source>
</evidence>
<dbReference type="EMBL" id="KE525403">
    <property type="protein sequence ID" value="KFB52710.1"/>
    <property type="molecule type" value="Genomic_DNA"/>
</dbReference>